<feature type="compositionally biased region" description="Basic and acidic residues" evidence="1">
    <location>
        <begin position="398"/>
        <end position="420"/>
    </location>
</feature>
<evidence type="ECO:0000313" key="3">
    <source>
        <dbReference type="Proteomes" id="UP001172155"/>
    </source>
</evidence>
<comment type="caution">
    <text evidence="2">The sequence shown here is derived from an EMBL/GenBank/DDBJ whole genome shotgun (WGS) entry which is preliminary data.</text>
</comment>
<organism evidence="2 3">
    <name type="scientific">Schizothecium vesticola</name>
    <dbReference type="NCBI Taxonomy" id="314040"/>
    <lineage>
        <taxon>Eukaryota</taxon>
        <taxon>Fungi</taxon>
        <taxon>Dikarya</taxon>
        <taxon>Ascomycota</taxon>
        <taxon>Pezizomycotina</taxon>
        <taxon>Sordariomycetes</taxon>
        <taxon>Sordariomycetidae</taxon>
        <taxon>Sordariales</taxon>
        <taxon>Schizotheciaceae</taxon>
        <taxon>Schizothecium</taxon>
    </lineage>
</organism>
<evidence type="ECO:0000313" key="2">
    <source>
        <dbReference type="EMBL" id="KAK0752187.1"/>
    </source>
</evidence>
<dbReference type="Proteomes" id="UP001172155">
    <property type="component" value="Unassembled WGS sequence"/>
</dbReference>
<reference evidence="2" key="1">
    <citation type="submission" date="2023-06" db="EMBL/GenBank/DDBJ databases">
        <title>Genome-scale phylogeny and comparative genomics of the fungal order Sordariales.</title>
        <authorList>
            <consortium name="Lawrence Berkeley National Laboratory"/>
            <person name="Hensen N."/>
            <person name="Bonometti L."/>
            <person name="Westerberg I."/>
            <person name="Brannstrom I.O."/>
            <person name="Guillou S."/>
            <person name="Cros-Aarteil S."/>
            <person name="Calhoun S."/>
            <person name="Haridas S."/>
            <person name="Kuo A."/>
            <person name="Mondo S."/>
            <person name="Pangilinan J."/>
            <person name="Riley R."/>
            <person name="LaButti K."/>
            <person name="Andreopoulos B."/>
            <person name="Lipzen A."/>
            <person name="Chen C."/>
            <person name="Yanf M."/>
            <person name="Daum C."/>
            <person name="Ng V."/>
            <person name="Clum A."/>
            <person name="Steindorff A."/>
            <person name="Ohm R."/>
            <person name="Martin F."/>
            <person name="Silar P."/>
            <person name="Natvig D."/>
            <person name="Lalanne C."/>
            <person name="Gautier V."/>
            <person name="Ament-velasquez S.L."/>
            <person name="Kruys A."/>
            <person name="Hutchinson M.I."/>
            <person name="Powell A.J."/>
            <person name="Barry K."/>
            <person name="Miller A.N."/>
            <person name="Grigoriev I.V."/>
            <person name="Debuchy R."/>
            <person name="Gladieux P."/>
            <person name="Thoren M.H."/>
            <person name="Johannesson H."/>
        </authorList>
    </citation>
    <scope>NUCLEOTIDE SEQUENCE</scope>
    <source>
        <strain evidence="2">SMH3187-1</strain>
    </source>
</reference>
<name>A0AA40F6J6_9PEZI</name>
<keyword evidence="3" id="KW-1185">Reference proteome</keyword>
<gene>
    <name evidence="2" type="ORF">B0T18DRAFT_486587</name>
</gene>
<dbReference type="EMBL" id="JAUKUD010000002">
    <property type="protein sequence ID" value="KAK0752187.1"/>
    <property type="molecule type" value="Genomic_DNA"/>
</dbReference>
<feature type="region of interest" description="Disordered" evidence="1">
    <location>
        <begin position="242"/>
        <end position="292"/>
    </location>
</feature>
<sequence>MPRARGIKCFLSTNHGRDHITEYPHPEGMSMGLDDGQGLWRYAPLPKETSAGPSSSSSHFSIRGTKTNPTTSVYVPSSPGSPFSIHYQIDQVPPSPCRYIFFKVHINGRQIVAWGIDTASDTKGRISLSLWLPGPLYNGMPGVEKRSLLFLPGQENKPIAEDGGLIEIQAFRASARHSRSPVLDEFRYYDNYGVATPSIGLIPSPQSLDFHSYALLDPKDVPYATFRLHYRSEQSLRQLNLIPEDDHDSLPDDWNLTPRPPRARPRPRQPPYHYPGPSLNHTARPSDDVFAPEAQHHGSTIGTAISLDMASYCFRPLPELPGRMDSGGMGEMTSHYGLRPNSGSSPTPSLTASLRELLQTGELNPEDAVFVAPVSVVTNPPEYGGSPGPSVLVMGERAGGEGELDRRGLTEDEGGRGHRR</sequence>
<protein>
    <submittedName>
        <fullName evidence="2">Uncharacterized protein</fullName>
    </submittedName>
</protein>
<evidence type="ECO:0000256" key="1">
    <source>
        <dbReference type="SAM" id="MobiDB-lite"/>
    </source>
</evidence>
<feature type="region of interest" description="Disordered" evidence="1">
    <location>
        <begin position="381"/>
        <end position="420"/>
    </location>
</feature>
<accession>A0AA40F6J6</accession>
<dbReference type="AlphaFoldDB" id="A0AA40F6J6"/>
<proteinExistence type="predicted"/>
<feature type="region of interest" description="Disordered" evidence="1">
    <location>
        <begin position="45"/>
        <end position="65"/>
    </location>
</feature>
<feature type="compositionally biased region" description="Low complexity" evidence="1">
    <location>
        <begin position="50"/>
        <end position="61"/>
    </location>
</feature>